<comment type="caution">
    <text evidence="1">The sequence shown here is derived from an EMBL/GenBank/DDBJ whole genome shotgun (WGS) entry which is preliminary data.</text>
</comment>
<name>A0ABU7C7T9_9TELE</name>
<organism evidence="1 2">
    <name type="scientific">Ataeniobius toweri</name>
    <dbReference type="NCBI Taxonomy" id="208326"/>
    <lineage>
        <taxon>Eukaryota</taxon>
        <taxon>Metazoa</taxon>
        <taxon>Chordata</taxon>
        <taxon>Craniata</taxon>
        <taxon>Vertebrata</taxon>
        <taxon>Euteleostomi</taxon>
        <taxon>Actinopterygii</taxon>
        <taxon>Neopterygii</taxon>
        <taxon>Teleostei</taxon>
        <taxon>Neoteleostei</taxon>
        <taxon>Acanthomorphata</taxon>
        <taxon>Ovalentaria</taxon>
        <taxon>Atherinomorphae</taxon>
        <taxon>Cyprinodontiformes</taxon>
        <taxon>Goodeidae</taxon>
        <taxon>Ataeniobius</taxon>
    </lineage>
</organism>
<dbReference type="Proteomes" id="UP001345963">
    <property type="component" value="Unassembled WGS sequence"/>
</dbReference>
<accession>A0ABU7C7T9</accession>
<sequence>MSDFHAPPYLPPSSPHPAFPFPSPHSLLSTTCRFATSGLETLPNTRNFNFFALTLRKNITITQAVLRIFCPLRTLTLGGRVALGSGMGSSLQLHNLDFLLISLLSSLCLRPVQAVPASHP</sequence>
<gene>
    <name evidence="1" type="ORF">ATANTOWER_011759</name>
</gene>
<dbReference type="EMBL" id="JAHUTI010081210">
    <property type="protein sequence ID" value="MED6258742.1"/>
    <property type="molecule type" value="Genomic_DNA"/>
</dbReference>
<evidence type="ECO:0000313" key="2">
    <source>
        <dbReference type="Proteomes" id="UP001345963"/>
    </source>
</evidence>
<reference evidence="1 2" key="1">
    <citation type="submission" date="2021-07" db="EMBL/GenBank/DDBJ databases">
        <authorList>
            <person name="Palmer J.M."/>
        </authorList>
    </citation>
    <scope>NUCLEOTIDE SEQUENCE [LARGE SCALE GENOMIC DNA]</scope>
    <source>
        <strain evidence="1 2">AT_MEX2019</strain>
        <tissue evidence="1">Muscle</tissue>
    </source>
</reference>
<proteinExistence type="predicted"/>
<evidence type="ECO:0000313" key="1">
    <source>
        <dbReference type="EMBL" id="MED6258742.1"/>
    </source>
</evidence>
<protein>
    <submittedName>
        <fullName evidence="1">Uncharacterized protein</fullName>
    </submittedName>
</protein>
<keyword evidence="2" id="KW-1185">Reference proteome</keyword>